<dbReference type="GO" id="GO:0016787">
    <property type="term" value="F:hydrolase activity"/>
    <property type="evidence" value="ECO:0007669"/>
    <property type="project" value="UniProtKB-KW"/>
</dbReference>
<comment type="similarity">
    <text evidence="3 6">Belongs to the pectinacetylesterase family.</text>
</comment>
<keyword evidence="6" id="KW-0378">Hydrolase</keyword>
<dbReference type="InterPro" id="IPR004963">
    <property type="entry name" value="PAE/NOTUM"/>
</dbReference>
<name>A0ABC8J0Q7_ERUVS</name>
<dbReference type="EC" id="3.1.1.-" evidence="6"/>
<dbReference type="Proteomes" id="UP001642260">
    <property type="component" value="Unassembled WGS sequence"/>
</dbReference>
<dbReference type="Pfam" id="PF03283">
    <property type="entry name" value="PAE"/>
    <property type="match status" value="1"/>
</dbReference>
<organism evidence="7 8">
    <name type="scientific">Eruca vesicaria subsp. sativa</name>
    <name type="common">Garden rocket</name>
    <name type="synonym">Eruca sativa</name>
    <dbReference type="NCBI Taxonomy" id="29727"/>
    <lineage>
        <taxon>Eukaryota</taxon>
        <taxon>Viridiplantae</taxon>
        <taxon>Streptophyta</taxon>
        <taxon>Embryophyta</taxon>
        <taxon>Tracheophyta</taxon>
        <taxon>Spermatophyta</taxon>
        <taxon>Magnoliopsida</taxon>
        <taxon>eudicotyledons</taxon>
        <taxon>Gunneridae</taxon>
        <taxon>Pentapetalae</taxon>
        <taxon>rosids</taxon>
        <taxon>malvids</taxon>
        <taxon>Brassicales</taxon>
        <taxon>Brassicaceae</taxon>
        <taxon>Brassiceae</taxon>
        <taxon>Eruca</taxon>
    </lineage>
</organism>
<proteinExistence type="inferred from homology"/>
<sequence length="289" mass="32640">MTKGMCQAKQALFSGCFVGGLAAILRCDDSGNMFPPSTRVKCWTDAGFFLDAIDVSGGRSLRRLYAGVVKLQVGRYFKNILNDSTLQCFFPQNLINQIKTPLFILNTAYDSWQIQESLATKTADRSGSWHDCRLDYTKCNATQIQFLQGFRNRMVNLIKGFANPSKNGVFLNSCFAHCQTERHDTWYSKNSLSVNNKLFIPWIYAIIELKWYHVELSVDDGNDSVTFVVFDKDIDKLTKPDATAMALDEICYFLTTICPPSTNVTISDHPCNLYIAGQQWWQPGTPIVS</sequence>
<comment type="subcellular location">
    <subcellularLocation>
        <location evidence="2 6">Secreted</location>
        <location evidence="2 6">Cell wall</location>
    </subcellularLocation>
</comment>
<evidence type="ECO:0000256" key="6">
    <source>
        <dbReference type="RuleBase" id="RU363114"/>
    </source>
</evidence>
<evidence type="ECO:0000256" key="5">
    <source>
        <dbReference type="ARBA" id="ARBA00023316"/>
    </source>
</evidence>
<dbReference type="EMBL" id="CAKOAT010052488">
    <property type="protein sequence ID" value="CAH8298151.1"/>
    <property type="molecule type" value="Genomic_DNA"/>
</dbReference>
<comment type="caution">
    <text evidence="7">The sequence shown here is derived from an EMBL/GenBank/DDBJ whole genome shotgun (WGS) entry which is preliminary data.</text>
</comment>
<comment type="function">
    <text evidence="1 6">Hydrolyzes acetyl esters in homogalacturonan regions of pectin. In type I primary cell wall, galacturonic acid residues of pectin can be acetylated at the O-2 and O-3 positions. Decreasing the degree of acetylation of pectin gels in vitro alters their physical properties.</text>
</comment>
<evidence type="ECO:0000256" key="3">
    <source>
        <dbReference type="ARBA" id="ARBA00005784"/>
    </source>
</evidence>
<keyword evidence="4 6" id="KW-0134">Cell wall</keyword>
<gene>
    <name evidence="7" type="ORF">ERUC_LOCUS2312</name>
</gene>
<evidence type="ECO:0000313" key="7">
    <source>
        <dbReference type="EMBL" id="CAH8298151.1"/>
    </source>
</evidence>
<keyword evidence="5 6" id="KW-0961">Cell wall biogenesis/degradation</keyword>
<evidence type="ECO:0000256" key="1">
    <source>
        <dbReference type="ARBA" id="ARBA00003534"/>
    </source>
</evidence>
<feature type="signal peptide" evidence="6">
    <location>
        <begin position="1"/>
        <end position="23"/>
    </location>
</feature>
<reference evidence="7 8" key="1">
    <citation type="submission" date="2022-03" db="EMBL/GenBank/DDBJ databases">
        <authorList>
            <person name="Macdonald S."/>
            <person name="Ahmed S."/>
            <person name="Newling K."/>
        </authorList>
    </citation>
    <scope>NUCLEOTIDE SEQUENCE [LARGE SCALE GENOMIC DNA]</scope>
</reference>
<accession>A0ABC8J0Q7</accession>
<keyword evidence="8" id="KW-1185">Reference proteome</keyword>
<evidence type="ECO:0000313" key="8">
    <source>
        <dbReference type="Proteomes" id="UP001642260"/>
    </source>
</evidence>
<dbReference type="PANTHER" id="PTHR21562">
    <property type="entry name" value="NOTUM-RELATED"/>
    <property type="match status" value="1"/>
</dbReference>
<feature type="chain" id="PRO_5044531002" description="Pectin acetylesterase" evidence="6">
    <location>
        <begin position="24"/>
        <end position="289"/>
    </location>
</feature>
<dbReference type="AlphaFoldDB" id="A0ABC8J0Q7"/>
<keyword evidence="6" id="KW-0732">Signal</keyword>
<evidence type="ECO:0000256" key="2">
    <source>
        <dbReference type="ARBA" id="ARBA00004191"/>
    </source>
</evidence>
<protein>
    <recommendedName>
        <fullName evidence="6">Pectin acetylesterase</fullName>
        <ecNumber evidence="6">3.1.1.-</ecNumber>
    </recommendedName>
</protein>
<keyword evidence="6" id="KW-0964">Secreted</keyword>
<dbReference type="PANTHER" id="PTHR21562:SF75">
    <property type="entry name" value="PECTIN ACETYLESTERASE 2"/>
    <property type="match status" value="1"/>
</dbReference>
<dbReference type="GO" id="GO:0071555">
    <property type="term" value="P:cell wall organization"/>
    <property type="evidence" value="ECO:0007669"/>
    <property type="project" value="UniProtKB-KW"/>
</dbReference>
<evidence type="ECO:0000256" key="4">
    <source>
        <dbReference type="ARBA" id="ARBA00022512"/>
    </source>
</evidence>